<comment type="caution">
    <text evidence="1">The sequence shown here is derived from an EMBL/GenBank/DDBJ whole genome shotgun (WGS) entry which is preliminary data.</text>
</comment>
<protein>
    <recommendedName>
        <fullName evidence="3">Secreted protein</fullName>
    </recommendedName>
</protein>
<sequence>MTEVRQAFSVCMQRGPTLPRRLCLLLMTMLRVPPRRHPMQPLAPVFPPPCALFNEDSPMQLKILASRCYCMTNRATVIPHVRVETKQNKVLQQL</sequence>
<reference evidence="1 2" key="1">
    <citation type="journal article" date="2021" name="Sci. Rep.">
        <title>Chromosome anchoring in Senegalese sole (Solea senegalensis) reveals sex-associated markers and genome rearrangements in flatfish.</title>
        <authorList>
            <person name="Guerrero-Cozar I."/>
            <person name="Gomez-Garrido J."/>
            <person name="Berbel C."/>
            <person name="Martinez-Blanch J.F."/>
            <person name="Alioto T."/>
            <person name="Claros M.G."/>
            <person name="Gagnaire P.A."/>
            <person name="Manchado M."/>
        </authorList>
    </citation>
    <scope>NUCLEOTIDE SEQUENCE [LARGE SCALE GENOMIC DNA]</scope>
    <source>
        <strain evidence="1">Sse05_10M</strain>
    </source>
</reference>
<keyword evidence="2" id="KW-1185">Reference proteome</keyword>
<proteinExistence type="predicted"/>
<gene>
    <name evidence="1" type="ORF">JOB18_030899</name>
</gene>
<evidence type="ECO:0008006" key="3">
    <source>
        <dbReference type="Google" id="ProtNLM"/>
    </source>
</evidence>
<evidence type="ECO:0000313" key="2">
    <source>
        <dbReference type="Proteomes" id="UP000693946"/>
    </source>
</evidence>
<dbReference type="EMBL" id="JAGKHQ010000018">
    <property type="protein sequence ID" value="KAG7486398.1"/>
    <property type="molecule type" value="Genomic_DNA"/>
</dbReference>
<organism evidence="1 2">
    <name type="scientific">Solea senegalensis</name>
    <name type="common">Senegalese sole</name>
    <dbReference type="NCBI Taxonomy" id="28829"/>
    <lineage>
        <taxon>Eukaryota</taxon>
        <taxon>Metazoa</taxon>
        <taxon>Chordata</taxon>
        <taxon>Craniata</taxon>
        <taxon>Vertebrata</taxon>
        <taxon>Euteleostomi</taxon>
        <taxon>Actinopterygii</taxon>
        <taxon>Neopterygii</taxon>
        <taxon>Teleostei</taxon>
        <taxon>Neoteleostei</taxon>
        <taxon>Acanthomorphata</taxon>
        <taxon>Carangaria</taxon>
        <taxon>Pleuronectiformes</taxon>
        <taxon>Pleuronectoidei</taxon>
        <taxon>Soleidae</taxon>
        <taxon>Solea</taxon>
    </lineage>
</organism>
<accession>A0AAV6QCY9</accession>
<dbReference type="Proteomes" id="UP000693946">
    <property type="component" value="Linkage Group LG6"/>
</dbReference>
<evidence type="ECO:0000313" key="1">
    <source>
        <dbReference type="EMBL" id="KAG7486398.1"/>
    </source>
</evidence>
<dbReference type="AlphaFoldDB" id="A0AAV6QCY9"/>
<name>A0AAV6QCY9_SOLSE</name>